<comment type="caution">
    <text evidence="1">The sequence shown here is derived from an EMBL/GenBank/DDBJ whole genome shotgun (WGS) entry which is preliminary data.</text>
</comment>
<gene>
    <name evidence="1" type="ORF">CYMTET_9674</name>
</gene>
<dbReference type="Proteomes" id="UP001190700">
    <property type="component" value="Unassembled WGS sequence"/>
</dbReference>
<name>A0AAE0GR74_9CHLO</name>
<sequence length="376" mass="42027">MSTRSLRLAGAIAGGAIAGAAITYRAFAATPYSEGRANEDGHSETTESETGLPEGTLDLRRMAQIARGKASDHSGEVVLLPNADFDISKSIFETLTSPLTRMLISDKVGVVLFWSDKAEQKIRNEFSVVPRAPRFDQPLVDFMNTECDFAVEHADGSFMDHLKFCYEYSFAHFPERSPRVLLLHSIMGVGSNFFPMHRSKVPALQALVTEYEFSQISIFPTLLRLLQGGILLDELATLSGARLQELETFSCHRVLDNEWVTVSSDVFWDQLNYQLIHLLDFLPAASWQRHMDDGFLATFTVLHSILEKTGKRRCKVDFDASEGKSTPIGQARTLISLLRRSLPNTVALSISRNTLQKFSKQIGHSLQYKLSFKKST</sequence>
<organism evidence="1 2">
    <name type="scientific">Cymbomonas tetramitiformis</name>
    <dbReference type="NCBI Taxonomy" id="36881"/>
    <lineage>
        <taxon>Eukaryota</taxon>
        <taxon>Viridiplantae</taxon>
        <taxon>Chlorophyta</taxon>
        <taxon>Pyramimonadophyceae</taxon>
        <taxon>Pyramimonadales</taxon>
        <taxon>Pyramimonadaceae</taxon>
        <taxon>Cymbomonas</taxon>
    </lineage>
</organism>
<reference evidence="1 2" key="1">
    <citation type="journal article" date="2015" name="Genome Biol. Evol.">
        <title>Comparative Genomics of a Bacterivorous Green Alga Reveals Evolutionary Causalities and Consequences of Phago-Mixotrophic Mode of Nutrition.</title>
        <authorList>
            <person name="Burns J.A."/>
            <person name="Paasch A."/>
            <person name="Narechania A."/>
            <person name="Kim E."/>
        </authorList>
    </citation>
    <scope>NUCLEOTIDE SEQUENCE [LARGE SCALE GENOMIC DNA]</scope>
    <source>
        <strain evidence="1 2">PLY_AMNH</strain>
    </source>
</reference>
<protein>
    <submittedName>
        <fullName evidence="1">Uncharacterized protein</fullName>
    </submittedName>
</protein>
<evidence type="ECO:0000313" key="2">
    <source>
        <dbReference type="Proteomes" id="UP001190700"/>
    </source>
</evidence>
<accession>A0AAE0GR74</accession>
<evidence type="ECO:0000313" key="1">
    <source>
        <dbReference type="EMBL" id="KAK3282596.1"/>
    </source>
</evidence>
<dbReference type="EMBL" id="LGRX02003229">
    <property type="protein sequence ID" value="KAK3282596.1"/>
    <property type="molecule type" value="Genomic_DNA"/>
</dbReference>
<proteinExistence type="predicted"/>
<dbReference type="AlphaFoldDB" id="A0AAE0GR74"/>
<keyword evidence="2" id="KW-1185">Reference proteome</keyword>